<organism evidence="6 7">
    <name type="scientific">Myotis myotis</name>
    <name type="common">Greater mouse-eared bat</name>
    <name type="synonym">Vespertilio myotis</name>
    <dbReference type="NCBI Taxonomy" id="51298"/>
    <lineage>
        <taxon>Eukaryota</taxon>
        <taxon>Metazoa</taxon>
        <taxon>Chordata</taxon>
        <taxon>Craniata</taxon>
        <taxon>Vertebrata</taxon>
        <taxon>Euteleostomi</taxon>
        <taxon>Mammalia</taxon>
        <taxon>Eutheria</taxon>
        <taxon>Laurasiatheria</taxon>
        <taxon>Chiroptera</taxon>
        <taxon>Yangochiroptera</taxon>
        <taxon>Vespertilionidae</taxon>
        <taxon>Myotis</taxon>
    </lineage>
</organism>
<dbReference type="OrthoDB" id="9834561at2759"/>
<proteinExistence type="inferred from homology"/>
<evidence type="ECO:0000256" key="3">
    <source>
        <dbReference type="ARBA" id="ARBA00022525"/>
    </source>
</evidence>
<accession>A0A7J7R8Y8</accession>
<feature type="chain" id="PRO_5029488183" description="IGF like family member 1" evidence="5">
    <location>
        <begin position="25"/>
        <end position="117"/>
    </location>
</feature>
<comment type="subcellular location">
    <subcellularLocation>
        <location evidence="1">Secreted</location>
    </subcellularLocation>
</comment>
<dbReference type="GO" id="GO:0005102">
    <property type="term" value="F:signaling receptor binding"/>
    <property type="evidence" value="ECO:0007669"/>
    <property type="project" value="TreeGrafter"/>
</dbReference>
<evidence type="ECO:0000256" key="2">
    <source>
        <dbReference type="ARBA" id="ARBA00009529"/>
    </source>
</evidence>
<dbReference type="PANTHER" id="PTHR34827:SF2">
    <property type="entry name" value="INSULIN GROWTH FACTOR-LIKE FAMILY MEMBER 1"/>
    <property type="match status" value="1"/>
</dbReference>
<dbReference type="EMBL" id="JABWUV010000034">
    <property type="protein sequence ID" value="KAF6272660.1"/>
    <property type="molecule type" value="Genomic_DNA"/>
</dbReference>
<dbReference type="PANTHER" id="PTHR34827">
    <property type="entry name" value="INSULIN GROWTH FACTOR-LIKE FAMILY MEMBER 3-RELATED"/>
    <property type="match status" value="1"/>
</dbReference>
<evidence type="ECO:0000313" key="6">
    <source>
        <dbReference type="EMBL" id="KAF6272660.1"/>
    </source>
</evidence>
<evidence type="ECO:0000256" key="1">
    <source>
        <dbReference type="ARBA" id="ARBA00004613"/>
    </source>
</evidence>
<comment type="caution">
    <text evidence="6">The sequence shown here is derived from an EMBL/GenBank/DDBJ whole genome shotgun (WGS) entry which is preliminary data.</text>
</comment>
<gene>
    <name evidence="6" type="ORF">mMyoMyo1_006684</name>
</gene>
<dbReference type="AlphaFoldDB" id="A0A7J7R8Y8"/>
<evidence type="ECO:0000256" key="5">
    <source>
        <dbReference type="SAM" id="SignalP"/>
    </source>
</evidence>
<dbReference type="VEuPathDB" id="HostDB:LOC118652807"/>
<protein>
    <recommendedName>
        <fullName evidence="8">IGF like family member 1</fullName>
    </recommendedName>
</protein>
<keyword evidence="3" id="KW-0964">Secreted</keyword>
<keyword evidence="7" id="KW-1185">Reference proteome</keyword>
<name>A0A7J7R8Y8_MYOMY</name>
<evidence type="ECO:0008006" key="8">
    <source>
        <dbReference type="Google" id="ProtNLM"/>
    </source>
</evidence>
<sequence length="117" mass="13013">MTPRCYILAVWAALCIISLLCSQGAPVSPTGAHLMLCQSHSRCGDRFYDPQEDCCYDDAVVPLSTSRKCGNCTFRICFEQCCPRWSFKPQETFVVKVRGQACSFGPFPGDRVCSSVR</sequence>
<evidence type="ECO:0000313" key="7">
    <source>
        <dbReference type="Proteomes" id="UP000527355"/>
    </source>
</evidence>
<keyword evidence="4 5" id="KW-0732">Signal</keyword>
<dbReference type="InterPro" id="IPR032744">
    <property type="entry name" value="IGFL"/>
</dbReference>
<dbReference type="GO" id="GO:0005615">
    <property type="term" value="C:extracellular space"/>
    <property type="evidence" value="ECO:0007669"/>
    <property type="project" value="TreeGrafter"/>
</dbReference>
<feature type="signal peptide" evidence="5">
    <location>
        <begin position="1"/>
        <end position="24"/>
    </location>
</feature>
<evidence type="ECO:0000256" key="4">
    <source>
        <dbReference type="ARBA" id="ARBA00022729"/>
    </source>
</evidence>
<reference evidence="6 7" key="1">
    <citation type="journal article" date="2020" name="Nature">
        <title>Six reference-quality genomes reveal evolution of bat adaptations.</title>
        <authorList>
            <person name="Jebb D."/>
            <person name="Huang Z."/>
            <person name="Pippel M."/>
            <person name="Hughes G.M."/>
            <person name="Lavrichenko K."/>
            <person name="Devanna P."/>
            <person name="Winkler S."/>
            <person name="Jermiin L.S."/>
            <person name="Skirmuntt E.C."/>
            <person name="Katzourakis A."/>
            <person name="Burkitt-Gray L."/>
            <person name="Ray D.A."/>
            <person name="Sullivan K.A.M."/>
            <person name="Roscito J.G."/>
            <person name="Kirilenko B.M."/>
            <person name="Davalos L.M."/>
            <person name="Corthals A.P."/>
            <person name="Power M.L."/>
            <person name="Jones G."/>
            <person name="Ransome R.D."/>
            <person name="Dechmann D.K.N."/>
            <person name="Locatelli A.G."/>
            <person name="Puechmaille S.J."/>
            <person name="Fedrigo O."/>
            <person name="Jarvis E.D."/>
            <person name="Hiller M."/>
            <person name="Vernes S.C."/>
            <person name="Myers E.W."/>
            <person name="Teeling E.C."/>
        </authorList>
    </citation>
    <scope>NUCLEOTIDE SEQUENCE [LARGE SCALE GENOMIC DNA]</scope>
    <source>
        <strain evidence="6">MMyoMyo1</strain>
        <tissue evidence="6">Flight muscle</tissue>
    </source>
</reference>
<dbReference type="Pfam" id="PF14653">
    <property type="entry name" value="IGFL"/>
    <property type="match status" value="1"/>
</dbReference>
<comment type="similarity">
    <text evidence="2">Belongs to the IGFL family.</text>
</comment>
<dbReference type="Proteomes" id="UP000527355">
    <property type="component" value="Unassembled WGS sequence"/>
</dbReference>